<organism evidence="4 5">
    <name type="scientific">Streptomyces chengmaiensis</name>
    <dbReference type="NCBI Taxonomy" id="3040919"/>
    <lineage>
        <taxon>Bacteria</taxon>
        <taxon>Bacillati</taxon>
        <taxon>Actinomycetota</taxon>
        <taxon>Actinomycetes</taxon>
        <taxon>Kitasatosporales</taxon>
        <taxon>Streptomycetaceae</taxon>
        <taxon>Streptomyces</taxon>
    </lineage>
</organism>
<dbReference type="InterPro" id="IPR046266">
    <property type="entry name" value="DUF6299"/>
</dbReference>
<feature type="signal peptide" evidence="2">
    <location>
        <begin position="1"/>
        <end position="24"/>
    </location>
</feature>
<gene>
    <name evidence="4" type="ORF">QCN29_15880</name>
</gene>
<feature type="domain" description="DUF6299" evidence="3">
    <location>
        <begin position="33"/>
        <end position="153"/>
    </location>
</feature>
<sequence>MSPALTACLAAVCLAGVNPGAAGAHSGAGSGPDAVTLDPAGQLAADGTVTLSGTYRCSPLHHGRTVLVGAKLIKGDVHHGIGGTVARCDGREHNWRHTGQLKGDLAGEAGDTAGGGPGRTTAGRVDGEATLLKLEPGGVVPVPVLLDRDARSLVLQLG</sequence>
<dbReference type="RefSeq" id="WP_279928714.1">
    <property type="nucleotide sequence ID" value="NZ_JARWBG010000016.1"/>
</dbReference>
<accession>A0ABT6HQV6</accession>
<keyword evidence="2" id="KW-0732">Signal</keyword>
<dbReference type="Proteomes" id="UP001223144">
    <property type="component" value="Unassembled WGS sequence"/>
</dbReference>
<keyword evidence="5" id="KW-1185">Reference proteome</keyword>
<reference evidence="4 5" key="1">
    <citation type="submission" date="2023-04" db="EMBL/GenBank/DDBJ databases">
        <title>Streptomyces chengmaiensis sp. nov. isolated from the stem of mangrove plant in Hainan.</title>
        <authorList>
            <person name="Huang X."/>
            <person name="Zhou S."/>
            <person name="Chu X."/>
            <person name="Xie Y."/>
            <person name="Lin Y."/>
        </authorList>
    </citation>
    <scope>NUCLEOTIDE SEQUENCE [LARGE SCALE GENOMIC DNA]</scope>
    <source>
        <strain evidence="4 5">HNM0663</strain>
    </source>
</reference>
<evidence type="ECO:0000313" key="4">
    <source>
        <dbReference type="EMBL" id="MDH2390244.1"/>
    </source>
</evidence>
<feature type="chain" id="PRO_5045840863" evidence="2">
    <location>
        <begin position="25"/>
        <end position="158"/>
    </location>
</feature>
<comment type="caution">
    <text evidence="4">The sequence shown here is derived from an EMBL/GenBank/DDBJ whole genome shotgun (WGS) entry which is preliminary data.</text>
</comment>
<feature type="region of interest" description="Disordered" evidence="1">
    <location>
        <begin position="102"/>
        <end position="122"/>
    </location>
</feature>
<dbReference type="Pfam" id="PF19816">
    <property type="entry name" value="DUF6299"/>
    <property type="match status" value="1"/>
</dbReference>
<dbReference type="EMBL" id="JARWBG010000016">
    <property type="protein sequence ID" value="MDH2390244.1"/>
    <property type="molecule type" value="Genomic_DNA"/>
</dbReference>
<protein>
    <submittedName>
        <fullName evidence="4">DUF6299 family protein</fullName>
    </submittedName>
</protein>
<name>A0ABT6HQV6_9ACTN</name>
<evidence type="ECO:0000313" key="5">
    <source>
        <dbReference type="Proteomes" id="UP001223144"/>
    </source>
</evidence>
<evidence type="ECO:0000259" key="3">
    <source>
        <dbReference type="Pfam" id="PF19816"/>
    </source>
</evidence>
<proteinExistence type="predicted"/>
<evidence type="ECO:0000256" key="1">
    <source>
        <dbReference type="SAM" id="MobiDB-lite"/>
    </source>
</evidence>
<evidence type="ECO:0000256" key="2">
    <source>
        <dbReference type="SAM" id="SignalP"/>
    </source>
</evidence>